<evidence type="ECO:0000259" key="3">
    <source>
        <dbReference type="PROSITE" id="PS50158"/>
    </source>
</evidence>
<dbReference type="PROSITE" id="PS50158">
    <property type="entry name" value="ZF_CCHC"/>
    <property type="match status" value="1"/>
</dbReference>
<dbReference type="InterPro" id="IPR001878">
    <property type="entry name" value="Znf_CCHC"/>
</dbReference>
<feature type="compositionally biased region" description="Basic and acidic residues" evidence="2">
    <location>
        <begin position="68"/>
        <end position="77"/>
    </location>
</feature>
<dbReference type="Gene3D" id="4.10.60.10">
    <property type="entry name" value="Zinc finger, CCHC-type"/>
    <property type="match status" value="1"/>
</dbReference>
<dbReference type="GO" id="GO:0003676">
    <property type="term" value="F:nucleic acid binding"/>
    <property type="evidence" value="ECO:0007669"/>
    <property type="project" value="InterPro"/>
</dbReference>
<feature type="non-terminal residue" evidence="4">
    <location>
        <position position="1"/>
    </location>
</feature>
<dbReference type="EMBL" id="LUGH01001525">
    <property type="protein sequence ID" value="OBZ81013.1"/>
    <property type="molecule type" value="Genomic_DNA"/>
</dbReference>
<evidence type="ECO:0000256" key="2">
    <source>
        <dbReference type="SAM" id="MobiDB-lite"/>
    </source>
</evidence>
<feature type="region of interest" description="Disordered" evidence="2">
    <location>
        <begin position="50"/>
        <end position="77"/>
    </location>
</feature>
<evidence type="ECO:0000256" key="1">
    <source>
        <dbReference type="PROSITE-ProRule" id="PRU00047"/>
    </source>
</evidence>
<name>A0A1C7MW21_9FUNG</name>
<keyword evidence="1" id="KW-0479">Metal-binding</keyword>
<dbReference type="SMART" id="SM00343">
    <property type="entry name" value="ZnF_C2HC"/>
    <property type="match status" value="1"/>
</dbReference>
<dbReference type="AlphaFoldDB" id="A0A1C7MW21"/>
<accession>A0A1C7MW21</accession>
<evidence type="ECO:0000313" key="5">
    <source>
        <dbReference type="Proteomes" id="UP000093000"/>
    </source>
</evidence>
<dbReference type="GO" id="GO:0008270">
    <property type="term" value="F:zinc ion binding"/>
    <property type="evidence" value="ECO:0007669"/>
    <property type="project" value="UniProtKB-KW"/>
</dbReference>
<sequence>TNQDHPRSNHHTSYPSAYPSASLGNGERRPSQTTCYSCGEIGHVSRYCPNRPSNDARITAAPNNNQDETGKEQGRQQ</sequence>
<protein>
    <recommendedName>
        <fullName evidence="3">CCHC-type domain-containing protein</fullName>
    </recommendedName>
</protein>
<organism evidence="4 5">
    <name type="scientific">Choanephora cucurbitarum</name>
    <dbReference type="NCBI Taxonomy" id="101091"/>
    <lineage>
        <taxon>Eukaryota</taxon>
        <taxon>Fungi</taxon>
        <taxon>Fungi incertae sedis</taxon>
        <taxon>Mucoromycota</taxon>
        <taxon>Mucoromycotina</taxon>
        <taxon>Mucoromycetes</taxon>
        <taxon>Mucorales</taxon>
        <taxon>Mucorineae</taxon>
        <taxon>Choanephoraceae</taxon>
        <taxon>Choanephoroideae</taxon>
        <taxon>Choanephora</taxon>
    </lineage>
</organism>
<feature type="domain" description="CCHC-type" evidence="3">
    <location>
        <begin position="35"/>
        <end position="50"/>
    </location>
</feature>
<gene>
    <name evidence="4" type="ORF">A0J61_10937</name>
</gene>
<dbReference type="InParanoid" id="A0A1C7MW21"/>
<keyword evidence="1" id="KW-0863">Zinc-finger</keyword>
<dbReference type="SUPFAM" id="SSF57756">
    <property type="entry name" value="Retrovirus zinc finger-like domains"/>
    <property type="match status" value="1"/>
</dbReference>
<keyword evidence="5" id="KW-1185">Reference proteome</keyword>
<dbReference type="Pfam" id="PF00098">
    <property type="entry name" value="zf-CCHC"/>
    <property type="match status" value="1"/>
</dbReference>
<evidence type="ECO:0000313" key="4">
    <source>
        <dbReference type="EMBL" id="OBZ81013.1"/>
    </source>
</evidence>
<comment type="caution">
    <text evidence="4">The sequence shown here is derived from an EMBL/GenBank/DDBJ whole genome shotgun (WGS) entry which is preliminary data.</text>
</comment>
<dbReference type="InterPro" id="IPR036875">
    <property type="entry name" value="Znf_CCHC_sf"/>
</dbReference>
<proteinExistence type="predicted"/>
<feature type="region of interest" description="Disordered" evidence="2">
    <location>
        <begin position="1"/>
        <end position="33"/>
    </location>
</feature>
<reference evidence="4 5" key="1">
    <citation type="submission" date="2016-03" db="EMBL/GenBank/DDBJ databases">
        <title>Choanephora cucurbitarum.</title>
        <authorList>
            <person name="Min B."/>
            <person name="Park H."/>
            <person name="Park J.-H."/>
            <person name="Shin H.-D."/>
            <person name="Choi I.-G."/>
        </authorList>
    </citation>
    <scope>NUCLEOTIDE SEQUENCE [LARGE SCALE GENOMIC DNA]</scope>
    <source>
        <strain evidence="4 5">KUS-F28377</strain>
    </source>
</reference>
<dbReference type="Proteomes" id="UP000093000">
    <property type="component" value="Unassembled WGS sequence"/>
</dbReference>
<keyword evidence="1" id="KW-0862">Zinc</keyword>
<dbReference type="OrthoDB" id="7608935at2759"/>